<name>A0A4R6Y4U1_9BURK</name>
<comment type="caution">
    <text evidence="1">The sequence shown here is derived from an EMBL/GenBank/DDBJ whole genome shotgun (WGS) entry which is preliminary data.</text>
</comment>
<dbReference type="OrthoDB" id="1023638at2"/>
<evidence type="ECO:0000313" key="2">
    <source>
        <dbReference type="Proteomes" id="UP000294480"/>
    </source>
</evidence>
<dbReference type="EMBL" id="SNZE01000024">
    <property type="protein sequence ID" value="TDR30228.1"/>
    <property type="molecule type" value="Genomic_DNA"/>
</dbReference>
<dbReference type="RefSeq" id="WP_133621292.1">
    <property type="nucleotide sequence ID" value="NZ_SNZE01000024.1"/>
</dbReference>
<sequence length="318" mass="36237">MTVLIQTWVEQLKHHLPEKVYLHEVNYDDSIPVRVLEGIVRDNGSERSQDALYELELDWCTWDAEQYYINEALDDMARALRITKAELIAHLEAEEDDWRDELRYEVQERNASTPIADLARYTDDVVLRLEMYSNYDCINSAYCEGKVVDLNESYLADVLRVLRINPKDYADVLDVLDQGYECRDVTNVYRGRPLLSALDVYKEHQELSSGPALLTFVFKMAVDELLKFKGLIQIPAGAKVGFFSSAVGAGSIWEAELSQAFTVDLANQPPTYSEPTFGLFIDDSDCKHSGYSIEETYGMSRNWLSVNGSIYPDTEHAA</sequence>
<protein>
    <submittedName>
        <fullName evidence="1">Uncharacterized protein</fullName>
    </submittedName>
</protein>
<organism evidence="1 2">
    <name type="scientific">Hydromonas duriensis</name>
    <dbReference type="NCBI Taxonomy" id="1527608"/>
    <lineage>
        <taxon>Bacteria</taxon>
        <taxon>Pseudomonadati</taxon>
        <taxon>Pseudomonadota</taxon>
        <taxon>Betaproteobacteria</taxon>
        <taxon>Burkholderiales</taxon>
        <taxon>Burkholderiaceae</taxon>
        <taxon>Hydromonas</taxon>
    </lineage>
</organism>
<gene>
    <name evidence="1" type="ORF">DFR44_1244</name>
</gene>
<accession>A0A4R6Y4U1</accession>
<evidence type="ECO:0000313" key="1">
    <source>
        <dbReference type="EMBL" id="TDR30228.1"/>
    </source>
</evidence>
<dbReference type="Proteomes" id="UP000294480">
    <property type="component" value="Unassembled WGS sequence"/>
</dbReference>
<reference evidence="1 2" key="1">
    <citation type="submission" date="2019-03" db="EMBL/GenBank/DDBJ databases">
        <title>Genomic Encyclopedia of Type Strains, Phase IV (KMG-IV): sequencing the most valuable type-strain genomes for metagenomic binning, comparative biology and taxonomic classification.</title>
        <authorList>
            <person name="Goeker M."/>
        </authorList>
    </citation>
    <scope>NUCLEOTIDE SEQUENCE [LARGE SCALE GENOMIC DNA]</scope>
    <source>
        <strain evidence="1 2">DSM 102852</strain>
    </source>
</reference>
<keyword evidence="2" id="KW-1185">Reference proteome</keyword>
<dbReference type="AlphaFoldDB" id="A0A4R6Y4U1"/>
<proteinExistence type="predicted"/>